<feature type="region of interest" description="Disordered" evidence="2">
    <location>
        <begin position="139"/>
        <end position="184"/>
    </location>
</feature>
<evidence type="ECO:0000313" key="4">
    <source>
        <dbReference type="Proteomes" id="UP000694044"/>
    </source>
</evidence>
<keyword evidence="1" id="KW-0175">Coiled coil</keyword>
<protein>
    <recommendedName>
        <fullName evidence="5">BZIP domain-containing protein</fullName>
    </recommendedName>
</protein>
<dbReference type="OrthoDB" id="157301at2759"/>
<feature type="coiled-coil region" evidence="1">
    <location>
        <begin position="43"/>
        <end position="81"/>
    </location>
</feature>
<dbReference type="Proteomes" id="UP000694044">
    <property type="component" value="Unassembled WGS sequence"/>
</dbReference>
<keyword evidence="4" id="KW-1185">Reference proteome</keyword>
<evidence type="ECO:0000313" key="3">
    <source>
        <dbReference type="EMBL" id="KAG7382062.1"/>
    </source>
</evidence>
<evidence type="ECO:0000256" key="2">
    <source>
        <dbReference type="SAM" id="MobiDB-lite"/>
    </source>
</evidence>
<feature type="compositionally biased region" description="Low complexity" evidence="2">
    <location>
        <begin position="153"/>
        <end position="181"/>
    </location>
</feature>
<sequence>MAVRPTTTPLRIGHGARPLASESHWLLSTAGKWTEEDEKEWKRQQHRENMVFFRRKKKEQQAELRNLHQQLEQRLQRHLAMQRRAASRATRVHHRLSRPEQKREAVTHLIAETEALKLENTALQERIDTHKTLRDAAVDAGDGLESNTTEPTSSDSSRDGSNSDSSSSGASLSSGSTSSSSMPHLTSLQRGWRVHFSGGEPSFHFHPFSKEQLDAIRQGYDAKFAVSPAMEAVGGMFGWEVERAPLVRHPTLPVLISRVRYTRRIHCAGGSARATMDTLDADSWPVLTTPELWERIHGHSVTSKVLQAVDEDTYVIVRNIPERSLGVNVRYLNLVSRRRSQQPNGRRSIKYALVVVTSDTNKRSHDAEPEPEPERRHVHWVHEGGAYMTLSQIDNDTLEVVYDHCSGCMNEQHAQFCLVDWGHIVIRWEQLVTPSRTLAF</sequence>
<evidence type="ECO:0008006" key="5">
    <source>
        <dbReference type="Google" id="ProtNLM"/>
    </source>
</evidence>
<organism evidence="3 4">
    <name type="scientific">Phytophthora pseudosyringae</name>
    <dbReference type="NCBI Taxonomy" id="221518"/>
    <lineage>
        <taxon>Eukaryota</taxon>
        <taxon>Sar</taxon>
        <taxon>Stramenopiles</taxon>
        <taxon>Oomycota</taxon>
        <taxon>Peronosporomycetes</taxon>
        <taxon>Peronosporales</taxon>
        <taxon>Peronosporaceae</taxon>
        <taxon>Phytophthora</taxon>
    </lineage>
</organism>
<reference evidence="3" key="1">
    <citation type="submission" date="2021-02" db="EMBL/GenBank/DDBJ databases">
        <authorList>
            <person name="Palmer J.M."/>
        </authorList>
    </citation>
    <scope>NUCLEOTIDE SEQUENCE</scope>
    <source>
        <strain evidence="3">SCRP734</strain>
    </source>
</reference>
<accession>A0A8T1VLB0</accession>
<name>A0A8T1VLB0_9STRA</name>
<evidence type="ECO:0000256" key="1">
    <source>
        <dbReference type="SAM" id="Coils"/>
    </source>
</evidence>
<proteinExistence type="predicted"/>
<gene>
    <name evidence="3" type="ORF">PHYPSEUDO_005328</name>
</gene>
<dbReference type="AlphaFoldDB" id="A0A8T1VLB0"/>
<comment type="caution">
    <text evidence="3">The sequence shown here is derived from an EMBL/GenBank/DDBJ whole genome shotgun (WGS) entry which is preliminary data.</text>
</comment>
<dbReference type="EMBL" id="JAGDFM010000221">
    <property type="protein sequence ID" value="KAG7382062.1"/>
    <property type="molecule type" value="Genomic_DNA"/>
</dbReference>